<dbReference type="InterPro" id="IPR008914">
    <property type="entry name" value="PEBP"/>
</dbReference>
<evidence type="ECO:0000256" key="1">
    <source>
        <dbReference type="SAM" id="SignalP"/>
    </source>
</evidence>
<dbReference type="SMR" id="A0A482XHA6"/>
<dbReference type="FunCoup" id="A0A482XHA6">
    <property type="interactions" value="427"/>
</dbReference>
<dbReference type="OrthoDB" id="2506647at2759"/>
<comment type="caution">
    <text evidence="2">The sequence shown here is derived from an EMBL/GenBank/DDBJ whole genome shotgun (WGS) entry which is preliminary data.</text>
</comment>
<gene>
    <name evidence="2" type="ORF">LSTR_LSTR009964</name>
</gene>
<feature type="chain" id="PRO_5019719854" evidence="1">
    <location>
        <begin position="23"/>
        <end position="201"/>
    </location>
</feature>
<dbReference type="STRING" id="195883.A0A482XHA6"/>
<dbReference type="PANTHER" id="PTHR11362">
    <property type="entry name" value="PHOSPHATIDYLETHANOLAMINE-BINDING PROTEIN"/>
    <property type="match status" value="1"/>
</dbReference>
<feature type="signal peptide" evidence="1">
    <location>
        <begin position="1"/>
        <end position="22"/>
    </location>
</feature>
<dbReference type="InterPro" id="IPR035810">
    <property type="entry name" value="PEBP_euk"/>
</dbReference>
<dbReference type="Pfam" id="PF01161">
    <property type="entry name" value="PBP"/>
    <property type="match status" value="1"/>
</dbReference>
<name>A0A482XHA6_LAOST</name>
<keyword evidence="3" id="KW-1185">Reference proteome</keyword>
<evidence type="ECO:0000313" key="2">
    <source>
        <dbReference type="EMBL" id="RZF45193.1"/>
    </source>
</evidence>
<dbReference type="PANTHER" id="PTHR11362:SF82">
    <property type="entry name" value="PHOSPHATIDYLETHANOLAMINE-BINDING PROTEIN 4"/>
    <property type="match status" value="1"/>
</dbReference>
<dbReference type="InParanoid" id="A0A482XHA6"/>
<dbReference type="InterPro" id="IPR036610">
    <property type="entry name" value="PEBP-like_sf"/>
</dbReference>
<protein>
    <submittedName>
        <fullName evidence="2">Uncharacterized protein</fullName>
    </submittedName>
</protein>
<sequence>MSQAGLIYCMMTFGLLLFPAKSQDSQAFYDKFKLAIEDIADNLDPDAGVATVKYANVEVEVGNELAPKDTKVQPTVAWNAKPDKFYTLLMSDPDAPSRKDPRFREWQHWLIVNIPGNDISKGESLTDYIGPGPPKGTGLHRYIFLIFEQPDKIKFDEQYKGVSSMGSRKNFKTRDFVEKYKLPPAKFGNYYEAQWDTSVGS</sequence>
<dbReference type="CDD" id="cd00866">
    <property type="entry name" value="PEBP_euk"/>
    <property type="match status" value="1"/>
</dbReference>
<keyword evidence="1" id="KW-0732">Signal</keyword>
<dbReference type="SUPFAM" id="SSF49777">
    <property type="entry name" value="PEBP-like"/>
    <property type="match status" value="1"/>
</dbReference>
<proteinExistence type="predicted"/>
<dbReference type="AlphaFoldDB" id="A0A482XHA6"/>
<evidence type="ECO:0000313" key="3">
    <source>
        <dbReference type="Proteomes" id="UP000291343"/>
    </source>
</evidence>
<dbReference type="Gene3D" id="3.90.280.10">
    <property type="entry name" value="PEBP-like"/>
    <property type="match status" value="1"/>
</dbReference>
<organism evidence="2 3">
    <name type="scientific">Laodelphax striatellus</name>
    <name type="common">Small brown planthopper</name>
    <name type="synonym">Delphax striatella</name>
    <dbReference type="NCBI Taxonomy" id="195883"/>
    <lineage>
        <taxon>Eukaryota</taxon>
        <taxon>Metazoa</taxon>
        <taxon>Ecdysozoa</taxon>
        <taxon>Arthropoda</taxon>
        <taxon>Hexapoda</taxon>
        <taxon>Insecta</taxon>
        <taxon>Pterygota</taxon>
        <taxon>Neoptera</taxon>
        <taxon>Paraneoptera</taxon>
        <taxon>Hemiptera</taxon>
        <taxon>Auchenorrhyncha</taxon>
        <taxon>Fulgoroidea</taxon>
        <taxon>Delphacidae</taxon>
        <taxon>Criomorphinae</taxon>
        <taxon>Laodelphax</taxon>
    </lineage>
</organism>
<dbReference type="EMBL" id="QKKF02009716">
    <property type="protein sequence ID" value="RZF45193.1"/>
    <property type="molecule type" value="Genomic_DNA"/>
</dbReference>
<reference evidence="2 3" key="1">
    <citation type="journal article" date="2017" name="Gigascience">
        <title>Genome sequence of the small brown planthopper, Laodelphax striatellus.</title>
        <authorList>
            <person name="Zhu J."/>
            <person name="Jiang F."/>
            <person name="Wang X."/>
            <person name="Yang P."/>
            <person name="Bao Y."/>
            <person name="Zhao W."/>
            <person name="Wang W."/>
            <person name="Lu H."/>
            <person name="Wang Q."/>
            <person name="Cui N."/>
            <person name="Li J."/>
            <person name="Chen X."/>
            <person name="Luo L."/>
            <person name="Yu J."/>
            <person name="Kang L."/>
            <person name="Cui F."/>
        </authorList>
    </citation>
    <scope>NUCLEOTIDE SEQUENCE [LARGE SCALE GENOMIC DNA]</scope>
    <source>
        <strain evidence="2">Lst14</strain>
    </source>
</reference>
<accession>A0A482XHA6</accession>
<dbReference type="Proteomes" id="UP000291343">
    <property type="component" value="Unassembled WGS sequence"/>
</dbReference>